<proteinExistence type="inferred from homology"/>
<feature type="transmembrane region" description="Helical" evidence="8">
    <location>
        <begin position="38"/>
        <end position="56"/>
    </location>
</feature>
<dbReference type="OMA" id="GIMFAYG"/>
<evidence type="ECO:0000256" key="1">
    <source>
        <dbReference type="ARBA" id="ARBA00004651"/>
    </source>
</evidence>
<evidence type="ECO:0000256" key="8">
    <source>
        <dbReference type="SAM" id="Phobius"/>
    </source>
</evidence>
<dbReference type="GeneID" id="25568788"/>
<evidence type="ECO:0000256" key="2">
    <source>
        <dbReference type="ARBA" id="ARBA00022448"/>
    </source>
</evidence>
<dbReference type="OrthoDB" id="5982228at2759"/>
<dbReference type="Proteomes" id="UP000054408">
    <property type="component" value="Unassembled WGS sequence"/>
</dbReference>
<feature type="transmembrane region" description="Helical" evidence="8">
    <location>
        <begin position="416"/>
        <end position="437"/>
    </location>
</feature>
<evidence type="ECO:0000256" key="4">
    <source>
        <dbReference type="ARBA" id="ARBA00022692"/>
    </source>
</evidence>
<dbReference type="Gene3D" id="1.20.1740.10">
    <property type="entry name" value="Amino acid/polyamine transporter I"/>
    <property type="match status" value="1"/>
</dbReference>
<comment type="subcellular location">
    <subcellularLocation>
        <location evidence="1">Cell membrane</location>
        <topology evidence="1">Multi-pass membrane protein</topology>
    </subcellularLocation>
</comment>
<accession>A0A0L0DRQ6</accession>
<organism evidence="9 10">
    <name type="scientific">Thecamonas trahens ATCC 50062</name>
    <dbReference type="NCBI Taxonomy" id="461836"/>
    <lineage>
        <taxon>Eukaryota</taxon>
        <taxon>Apusozoa</taxon>
        <taxon>Apusomonadida</taxon>
        <taxon>Apusomonadidae</taxon>
        <taxon>Thecamonas</taxon>
    </lineage>
</organism>
<evidence type="ECO:0000313" key="10">
    <source>
        <dbReference type="Proteomes" id="UP000054408"/>
    </source>
</evidence>
<feature type="transmembrane region" description="Helical" evidence="8">
    <location>
        <begin position="251"/>
        <end position="274"/>
    </location>
</feature>
<dbReference type="GO" id="GO:0005886">
    <property type="term" value="C:plasma membrane"/>
    <property type="evidence" value="ECO:0007669"/>
    <property type="project" value="UniProtKB-SubCell"/>
</dbReference>
<dbReference type="eggNOG" id="KOG1287">
    <property type="taxonomic scope" value="Eukaryota"/>
</dbReference>
<dbReference type="GO" id="GO:0015203">
    <property type="term" value="F:polyamine transmembrane transporter activity"/>
    <property type="evidence" value="ECO:0007669"/>
    <property type="project" value="UniProtKB-ARBA"/>
</dbReference>
<feature type="transmembrane region" description="Helical" evidence="8">
    <location>
        <begin position="121"/>
        <end position="139"/>
    </location>
</feature>
<dbReference type="PANTHER" id="PTHR45826">
    <property type="entry name" value="POLYAMINE TRANSPORTER PUT1"/>
    <property type="match status" value="1"/>
</dbReference>
<keyword evidence="5 8" id="KW-1133">Transmembrane helix</keyword>
<keyword evidence="4 8" id="KW-0812">Transmembrane</keyword>
<feature type="transmembrane region" description="Helical" evidence="8">
    <location>
        <begin position="384"/>
        <end position="404"/>
    </location>
</feature>
<name>A0A0L0DRQ6_THETB</name>
<feature type="transmembrane region" description="Helical" evidence="8">
    <location>
        <begin position="175"/>
        <end position="195"/>
    </location>
</feature>
<gene>
    <name evidence="9" type="ORF">AMSG_10605</name>
</gene>
<keyword evidence="10" id="KW-1185">Reference proteome</keyword>
<dbReference type="PIRSF" id="PIRSF006060">
    <property type="entry name" value="AA_transporter"/>
    <property type="match status" value="1"/>
</dbReference>
<dbReference type="AlphaFoldDB" id="A0A0L0DRQ6"/>
<dbReference type="RefSeq" id="XP_013753325.1">
    <property type="nucleotide sequence ID" value="XM_013897871.1"/>
</dbReference>
<dbReference type="InterPro" id="IPR002293">
    <property type="entry name" value="AA/rel_permease1"/>
</dbReference>
<evidence type="ECO:0000313" key="9">
    <source>
        <dbReference type="EMBL" id="KNC55014.1"/>
    </source>
</evidence>
<dbReference type="InterPro" id="IPR044566">
    <property type="entry name" value="RMV1-like"/>
</dbReference>
<protein>
    <recommendedName>
        <fullName evidence="11">Amino acid permease</fullName>
    </recommendedName>
</protein>
<feature type="transmembrane region" description="Helical" evidence="8">
    <location>
        <begin position="358"/>
        <end position="378"/>
    </location>
</feature>
<dbReference type="PANTHER" id="PTHR45826:SF2">
    <property type="entry name" value="AMINO ACID TRANSPORTER"/>
    <property type="match status" value="1"/>
</dbReference>
<evidence type="ECO:0000256" key="6">
    <source>
        <dbReference type="ARBA" id="ARBA00023136"/>
    </source>
</evidence>
<feature type="transmembrane region" description="Helical" evidence="8">
    <location>
        <begin position="62"/>
        <end position="81"/>
    </location>
</feature>
<feature type="transmembrane region" description="Helical" evidence="8">
    <location>
        <begin position="215"/>
        <end position="231"/>
    </location>
</feature>
<keyword evidence="6 8" id="KW-0472">Membrane</keyword>
<keyword evidence="3" id="KW-1003">Cell membrane</keyword>
<keyword evidence="2" id="KW-0813">Transport</keyword>
<evidence type="ECO:0000256" key="5">
    <source>
        <dbReference type="ARBA" id="ARBA00022989"/>
    </source>
</evidence>
<evidence type="ECO:0008006" key="11">
    <source>
        <dbReference type="Google" id="ProtNLM"/>
    </source>
</evidence>
<dbReference type="Pfam" id="PF13520">
    <property type="entry name" value="AA_permease_2"/>
    <property type="match status" value="1"/>
</dbReference>
<reference evidence="9 10" key="1">
    <citation type="submission" date="2010-05" db="EMBL/GenBank/DDBJ databases">
        <title>The Genome Sequence of Thecamonas trahens ATCC 50062.</title>
        <authorList>
            <consortium name="The Broad Institute Genome Sequencing Platform"/>
            <person name="Russ C."/>
            <person name="Cuomo C."/>
            <person name="Shea T."/>
            <person name="Young S.K."/>
            <person name="Zeng Q."/>
            <person name="Koehrsen M."/>
            <person name="Haas B."/>
            <person name="Borodovsky M."/>
            <person name="Guigo R."/>
            <person name="Alvarado L."/>
            <person name="Berlin A."/>
            <person name="Bochicchio J."/>
            <person name="Borenstein D."/>
            <person name="Chapman S."/>
            <person name="Chen Z."/>
            <person name="Freedman E."/>
            <person name="Gellesch M."/>
            <person name="Goldberg J."/>
            <person name="Griggs A."/>
            <person name="Gujja S."/>
            <person name="Heilman E."/>
            <person name="Heiman D."/>
            <person name="Hepburn T."/>
            <person name="Howarth C."/>
            <person name="Jen D."/>
            <person name="Larson L."/>
            <person name="Mehta T."/>
            <person name="Park D."/>
            <person name="Pearson M."/>
            <person name="Roberts A."/>
            <person name="Saif S."/>
            <person name="Shenoy N."/>
            <person name="Sisk P."/>
            <person name="Stolte C."/>
            <person name="Sykes S."/>
            <person name="Thomson T."/>
            <person name="Walk T."/>
            <person name="White J."/>
            <person name="Yandava C."/>
            <person name="Burger G."/>
            <person name="Gray M.W."/>
            <person name="Holland P.W.H."/>
            <person name="King N."/>
            <person name="Lang F.B.F."/>
            <person name="Roger A.J."/>
            <person name="Ruiz-Trillo I."/>
            <person name="Lander E."/>
            <person name="Nusbaum C."/>
        </authorList>
    </citation>
    <scope>NUCLEOTIDE SEQUENCE [LARGE SCALE GENOMIC DNA]</scope>
    <source>
        <strain evidence="9 10">ATCC 50062</strain>
    </source>
</reference>
<comment type="similarity">
    <text evidence="7">Belongs to the amino acid-polyamine-organocation (APC) superfamily. Polyamine:cation symporter (PHS) (TC 2.A.3.12) family.</text>
</comment>
<feature type="transmembrane region" description="Helical" evidence="8">
    <location>
        <begin position="443"/>
        <end position="460"/>
    </location>
</feature>
<evidence type="ECO:0000256" key="3">
    <source>
        <dbReference type="ARBA" id="ARBA00022475"/>
    </source>
</evidence>
<sequence length="480" mass="50865">MEKALMLARTRSGAVMAQSGSGGDAEAATGGMARTIRWYHLLLLCFFWTCGGPFGIEPAVGAAGPLVTMLGLISVGIFWGLPQALISAELAVMIPDNGGNFKWVQRAFGPAASALNGYNNMVMALISNALLIQLVVQYLPTSVELNFAQGAWLMAGFVALCLAINLYRPTAVAELNLIILPLLFVPFVAIAVYAYHTGAGESSGIRKSLTTIPPVSEINWSVFLSTILWAADGYDSSGSAAGEIVGGKRAFLLGVIGSIPITLVNYAIPIMLSYSIAPSLATWNQGGFVNVGYAVSRGCGVVMVVTSLASVFGQLNSALVPNARVVWATALADDPRHRLLPRLLSYSYRSRSGVVRPLVAIMATALAALVVALAPFQIVVESYLYFRLVNLGFEYASLIALRINEPETPREMRIPGGLLVCFVFCLPLLGVAGILLATSTTEAMAVGIGAQFVFAGAYAVRWHQARAMRSAAEARPLLGK</sequence>
<dbReference type="EMBL" id="GL349494">
    <property type="protein sequence ID" value="KNC55014.1"/>
    <property type="molecule type" value="Genomic_DNA"/>
</dbReference>
<dbReference type="STRING" id="461836.A0A0L0DRQ6"/>
<evidence type="ECO:0000256" key="7">
    <source>
        <dbReference type="ARBA" id="ARBA00024041"/>
    </source>
</evidence>
<feature type="transmembrane region" description="Helical" evidence="8">
    <location>
        <begin position="294"/>
        <end position="315"/>
    </location>
</feature>
<feature type="transmembrane region" description="Helical" evidence="8">
    <location>
        <begin position="151"/>
        <end position="168"/>
    </location>
</feature>